<organism evidence="4 5">
    <name type="scientific">Aristophania vespae</name>
    <dbReference type="NCBI Taxonomy" id="2697033"/>
    <lineage>
        <taxon>Bacteria</taxon>
        <taxon>Pseudomonadati</taxon>
        <taxon>Pseudomonadota</taxon>
        <taxon>Alphaproteobacteria</taxon>
        <taxon>Acetobacterales</taxon>
        <taxon>Acetobacteraceae</taxon>
        <taxon>Aristophania</taxon>
    </lineage>
</organism>
<keyword evidence="5" id="KW-1185">Reference proteome</keyword>
<gene>
    <name evidence="4" type="ORF">GT348_03415</name>
</gene>
<evidence type="ECO:0000256" key="1">
    <source>
        <dbReference type="ARBA" id="ARBA00022679"/>
    </source>
</evidence>
<dbReference type="InterPro" id="IPR004528">
    <property type="entry name" value="KdsB"/>
</dbReference>
<dbReference type="NCBIfam" id="NF003952">
    <property type="entry name" value="PRK05450.1-5"/>
    <property type="match status" value="1"/>
</dbReference>
<dbReference type="AlphaFoldDB" id="A0A6P1NKQ4"/>
<dbReference type="EMBL" id="CP047652">
    <property type="protein sequence ID" value="QHI95441.1"/>
    <property type="molecule type" value="Genomic_DNA"/>
</dbReference>
<evidence type="ECO:0000256" key="2">
    <source>
        <dbReference type="ARBA" id="ARBA00022695"/>
    </source>
</evidence>
<dbReference type="NCBIfam" id="NF003948">
    <property type="entry name" value="PRK05450.1-1"/>
    <property type="match status" value="1"/>
</dbReference>
<keyword evidence="2 4" id="KW-0548">Nucleotidyltransferase</keyword>
<dbReference type="Gene3D" id="3.90.550.10">
    <property type="entry name" value="Spore Coat Polysaccharide Biosynthesis Protein SpsA, Chain A"/>
    <property type="match status" value="1"/>
</dbReference>
<evidence type="ECO:0000256" key="3">
    <source>
        <dbReference type="ARBA" id="ARBA00022985"/>
    </source>
</evidence>
<dbReference type="GO" id="GO:0008690">
    <property type="term" value="F:3-deoxy-manno-octulosonate cytidylyltransferase activity"/>
    <property type="evidence" value="ECO:0007669"/>
    <property type="project" value="UniProtKB-EC"/>
</dbReference>
<dbReference type="GO" id="GO:0009103">
    <property type="term" value="P:lipopolysaccharide biosynthetic process"/>
    <property type="evidence" value="ECO:0007669"/>
    <property type="project" value="UniProtKB-KW"/>
</dbReference>
<dbReference type="SUPFAM" id="SSF53448">
    <property type="entry name" value="Nucleotide-diphospho-sugar transferases"/>
    <property type="match status" value="1"/>
</dbReference>
<reference evidence="4 5" key="1">
    <citation type="submission" date="2020-01" db="EMBL/GenBank/DDBJ databases">
        <title>Genome sequencing of strain KACC 21507.</title>
        <authorList>
            <person name="Heo J."/>
            <person name="Kim S.-J."/>
            <person name="Kim J.-S."/>
            <person name="Hong S.-B."/>
            <person name="Kwon S.-W."/>
        </authorList>
    </citation>
    <scope>NUCLEOTIDE SEQUENCE [LARGE SCALE GENOMIC DNA]</scope>
    <source>
        <strain evidence="4 5">KACC 21507</strain>
    </source>
</reference>
<dbReference type="Pfam" id="PF02348">
    <property type="entry name" value="CTP_transf_3"/>
    <property type="match status" value="1"/>
</dbReference>
<sequence>MRPIVIIPSRLASTRLPRKALVDINGVSMIERVIKQALFAQIGPVILASGDEEIITATQHIKGVRAVLTDPALPSGSDRVWAALQEVDPHNDYDVVINLQGDLPLFNPDDLKAVLKPLEDQAISVGTLVAPIYDLNECNESSIVKVACAFPENNNLARALYFSRQPIPWGEGQFWHHVGVYAWRREALAKFVTLPPSLLEQREKLEQLRALESGMIIGCHSIKEAPMGVDTEKDLALVRKIAQCQS</sequence>
<dbReference type="EC" id="2.7.7.38" evidence="4"/>
<dbReference type="CDD" id="cd02517">
    <property type="entry name" value="CMP-KDO-Synthetase"/>
    <property type="match status" value="1"/>
</dbReference>
<keyword evidence="3" id="KW-0448">Lipopolysaccharide biosynthesis</keyword>
<dbReference type="PANTHER" id="PTHR42866:SF2">
    <property type="entry name" value="3-DEOXY-MANNO-OCTULOSONATE CYTIDYLYLTRANSFERASE, MITOCHONDRIAL"/>
    <property type="match status" value="1"/>
</dbReference>
<dbReference type="KEGG" id="bomb:GT348_03415"/>
<dbReference type="InterPro" id="IPR003329">
    <property type="entry name" value="Cytidylyl_trans"/>
</dbReference>
<accession>A0A6P1NKQ4</accession>
<evidence type="ECO:0000313" key="5">
    <source>
        <dbReference type="Proteomes" id="UP000463975"/>
    </source>
</evidence>
<proteinExistence type="predicted"/>
<dbReference type="GO" id="GO:0005829">
    <property type="term" value="C:cytosol"/>
    <property type="evidence" value="ECO:0007669"/>
    <property type="project" value="TreeGrafter"/>
</dbReference>
<dbReference type="RefSeq" id="WP_160618518.1">
    <property type="nucleotide sequence ID" value="NZ_CP047652.1"/>
</dbReference>
<evidence type="ECO:0000313" key="4">
    <source>
        <dbReference type="EMBL" id="QHI95441.1"/>
    </source>
</evidence>
<keyword evidence="1 4" id="KW-0808">Transferase</keyword>
<dbReference type="PANTHER" id="PTHR42866">
    <property type="entry name" value="3-DEOXY-MANNO-OCTULOSONATE CYTIDYLYLTRANSFERASE"/>
    <property type="match status" value="1"/>
</dbReference>
<protein>
    <submittedName>
        <fullName evidence="4">3-deoxy-manno-octulosonate cytidylyltransferase</fullName>
        <ecNumber evidence="4">2.7.7.38</ecNumber>
    </submittedName>
</protein>
<dbReference type="Proteomes" id="UP000463975">
    <property type="component" value="Chromosome"/>
</dbReference>
<dbReference type="InterPro" id="IPR029044">
    <property type="entry name" value="Nucleotide-diphossugar_trans"/>
</dbReference>
<name>A0A6P1NKQ4_9PROT</name>